<protein>
    <recommendedName>
        <fullName evidence="4 5">Kynureninase</fullName>
        <ecNumber evidence="4 5">3.7.1.3</ecNumber>
    </recommendedName>
    <alternativeName>
        <fullName evidence="4">L-kynurenine hydrolase</fullName>
    </alternativeName>
</protein>
<dbReference type="InterPro" id="IPR015424">
    <property type="entry name" value="PyrdxlP-dep_Trfase"/>
</dbReference>
<comment type="caution">
    <text evidence="4">Lacks conserved residue(s) required for the propagation of feature annotation.</text>
</comment>
<evidence type="ECO:0000256" key="5">
    <source>
        <dbReference type="PIRNR" id="PIRNR038800"/>
    </source>
</evidence>
<comment type="subcellular location">
    <subcellularLocation>
        <location evidence="4 5">Cytoplasm</location>
    </subcellularLocation>
</comment>
<dbReference type="UniPathway" id="UPA00334">
    <property type="reaction ID" value="UER00455"/>
</dbReference>
<comment type="caution">
    <text evidence="6">The sequence shown here is derived from an EMBL/GenBank/DDBJ whole genome shotgun (WGS) entry which is preliminary data.</text>
</comment>
<gene>
    <name evidence="6" type="primary">Kynu</name>
    <name evidence="6" type="ORF">FJT64_005055</name>
</gene>
<keyword evidence="7" id="KW-1185">Reference proteome</keyword>
<dbReference type="InterPro" id="IPR015422">
    <property type="entry name" value="PyrdxlP-dep_Trfase_small"/>
</dbReference>
<comment type="subunit">
    <text evidence="4 5">Homodimer.</text>
</comment>
<feature type="binding site" evidence="4">
    <location>
        <position position="170"/>
    </location>
    <ligand>
        <name>pyridoxal 5'-phosphate</name>
        <dbReference type="ChEBI" id="CHEBI:597326"/>
    </ligand>
</feature>
<dbReference type="SUPFAM" id="SSF53383">
    <property type="entry name" value="PLP-dependent transferases"/>
    <property type="match status" value="1"/>
</dbReference>
<organism evidence="6 7">
    <name type="scientific">Amphibalanus amphitrite</name>
    <name type="common">Striped barnacle</name>
    <name type="synonym">Balanus amphitrite</name>
    <dbReference type="NCBI Taxonomy" id="1232801"/>
    <lineage>
        <taxon>Eukaryota</taxon>
        <taxon>Metazoa</taxon>
        <taxon>Ecdysozoa</taxon>
        <taxon>Arthropoda</taxon>
        <taxon>Crustacea</taxon>
        <taxon>Multicrustacea</taxon>
        <taxon>Cirripedia</taxon>
        <taxon>Thoracica</taxon>
        <taxon>Thoracicalcarea</taxon>
        <taxon>Balanomorpha</taxon>
        <taxon>Balanoidea</taxon>
        <taxon>Balanidae</taxon>
        <taxon>Amphibalaninae</taxon>
        <taxon>Amphibalanus</taxon>
    </lineage>
</organism>
<comment type="pathway">
    <text evidence="4 5">Amino-acid degradation; L-kynurenine degradation; L-alanine and anthranilate from L-kynurenine: step 1/1.</text>
</comment>
<dbReference type="GO" id="GO:0030429">
    <property type="term" value="F:kynureninase activity"/>
    <property type="evidence" value="ECO:0007669"/>
    <property type="project" value="UniProtKB-UniRule"/>
</dbReference>
<evidence type="ECO:0000256" key="2">
    <source>
        <dbReference type="ARBA" id="ARBA00022801"/>
    </source>
</evidence>
<dbReference type="InterPro" id="IPR015421">
    <property type="entry name" value="PyrdxlP-dep_Trfase_major"/>
</dbReference>
<evidence type="ECO:0000313" key="6">
    <source>
        <dbReference type="EMBL" id="KAF0297493.1"/>
    </source>
</evidence>
<dbReference type="GO" id="GO:0097053">
    <property type="term" value="P:L-kynurenine catabolic process"/>
    <property type="evidence" value="ECO:0007669"/>
    <property type="project" value="UniProtKB-UniRule"/>
</dbReference>
<dbReference type="Proteomes" id="UP000440578">
    <property type="component" value="Unassembled WGS sequence"/>
</dbReference>
<dbReference type="GO" id="GO:0030170">
    <property type="term" value="F:pyridoxal phosphate binding"/>
    <property type="evidence" value="ECO:0007669"/>
    <property type="project" value="UniProtKB-UniRule"/>
</dbReference>
<feature type="binding site" evidence="4">
    <location>
        <position position="54"/>
    </location>
    <ligand>
        <name>pyridoxal 5'-phosphate</name>
        <dbReference type="ChEBI" id="CHEBI:597326"/>
    </ligand>
</feature>
<dbReference type="NCBIfam" id="TIGR01814">
    <property type="entry name" value="kynureninase"/>
    <property type="match status" value="1"/>
</dbReference>
<dbReference type="GO" id="GO:0019805">
    <property type="term" value="P:quinolinate biosynthetic process"/>
    <property type="evidence" value="ECO:0007669"/>
    <property type="project" value="UniProtKB-UniRule"/>
</dbReference>
<feature type="binding site" evidence="4">
    <location>
        <position position="192"/>
    </location>
    <ligand>
        <name>pyridoxal 5'-phosphate</name>
        <dbReference type="ChEBI" id="CHEBI:597326"/>
    </ligand>
</feature>
<keyword evidence="3 4" id="KW-0663">Pyridoxal phosphate</keyword>
<dbReference type="Gene3D" id="3.40.640.10">
    <property type="entry name" value="Type I PLP-dependent aspartate aminotransferase-like (Major domain)"/>
    <property type="match status" value="1"/>
</dbReference>
<feature type="binding site" evidence="4">
    <location>
        <begin position="82"/>
        <end position="85"/>
    </location>
    <ligand>
        <name>pyridoxal 5'-phosphate</name>
        <dbReference type="ChEBI" id="CHEBI:597326"/>
    </ligand>
</feature>
<dbReference type="GO" id="GO:0019441">
    <property type="term" value="P:L-tryptophan catabolic process to kynurenine"/>
    <property type="evidence" value="ECO:0007669"/>
    <property type="project" value="TreeGrafter"/>
</dbReference>
<dbReference type="GO" id="GO:0005737">
    <property type="term" value="C:cytoplasm"/>
    <property type="evidence" value="ECO:0007669"/>
    <property type="project" value="UniProtKB-SubCell"/>
</dbReference>
<feature type="binding site" evidence="4">
    <location>
        <position position="167"/>
    </location>
    <ligand>
        <name>pyridoxal 5'-phosphate</name>
        <dbReference type="ChEBI" id="CHEBI:597326"/>
    </ligand>
</feature>
<dbReference type="EMBL" id="VIIS01001485">
    <property type="protein sequence ID" value="KAF0297493.1"/>
    <property type="molecule type" value="Genomic_DNA"/>
</dbReference>
<dbReference type="Gene3D" id="3.90.1150.10">
    <property type="entry name" value="Aspartate Aminotransferase, domain 1"/>
    <property type="match status" value="1"/>
</dbReference>
<dbReference type="EC" id="3.7.1.3" evidence="4 5"/>
<feature type="modified residue" description="N6-(pyridoxal phosphate)lysine" evidence="4">
    <location>
        <position position="193"/>
    </location>
</feature>
<comment type="catalytic activity">
    <reaction evidence="4 5">
        <text>L-kynurenine + H2O = anthranilate + L-alanine + H(+)</text>
        <dbReference type="Rhea" id="RHEA:16813"/>
        <dbReference type="ChEBI" id="CHEBI:15377"/>
        <dbReference type="ChEBI" id="CHEBI:15378"/>
        <dbReference type="ChEBI" id="CHEBI:16567"/>
        <dbReference type="ChEBI" id="CHEBI:57959"/>
        <dbReference type="ChEBI" id="CHEBI:57972"/>
        <dbReference type="EC" id="3.7.1.3"/>
    </reaction>
</comment>
<dbReference type="UniPathway" id="UPA00253">
    <property type="reaction ID" value="UER00329"/>
</dbReference>
<reference evidence="6 7" key="1">
    <citation type="submission" date="2019-07" db="EMBL/GenBank/DDBJ databases">
        <title>Draft genome assembly of a fouling barnacle, Amphibalanus amphitrite (Darwin, 1854): The first reference genome for Thecostraca.</title>
        <authorList>
            <person name="Kim W."/>
        </authorList>
    </citation>
    <scope>NUCLEOTIDE SEQUENCE [LARGE SCALE GENOMIC DNA]</scope>
    <source>
        <strain evidence="6">SNU_AA5</strain>
        <tissue evidence="6">Soma without cirri and trophi</tissue>
    </source>
</reference>
<evidence type="ECO:0000256" key="4">
    <source>
        <dbReference type="HAMAP-Rule" id="MF_03017"/>
    </source>
</evidence>
<dbReference type="InterPro" id="IPR010111">
    <property type="entry name" value="Kynureninase"/>
</dbReference>
<feature type="binding site" evidence="4">
    <location>
        <position position="250"/>
    </location>
    <ligand>
        <name>pyridoxal 5'-phosphate</name>
        <dbReference type="ChEBI" id="CHEBI:597326"/>
    </ligand>
</feature>
<proteinExistence type="inferred from homology"/>
<dbReference type="GO" id="GO:0034354">
    <property type="term" value="P:'de novo' NAD+ biosynthetic process from L-tryptophan"/>
    <property type="evidence" value="ECO:0007669"/>
    <property type="project" value="UniProtKB-UniRule"/>
</dbReference>
<comment type="function">
    <text evidence="4 5">Catalyzes the cleavage of L-kynurenine (L-Kyn) and L-3-hydroxykynurenine (L-3OHKyn) into anthranilic acid (AA) and 3-hydroxyanthranilic acid (3-OHAA), respectively.</text>
</comment>
<comment type="catalytic activity">
    <reaction evidence="5">
        <text>3-hydroxy-L-kynurenine + H2O = 3-hydroxyanthranilate + L-alanine + H(+)</text>
        <dbReference type="Rhea" id="RHEA:25143"/>
        <dbReference type="ChEBI" id="CHEBI:15377"/>
        <dbReference type="ChEBI" id="CHEBI:15378"/>
        <dbReference type="ChEBI" id="CHEBI:36559"/>
        <dbReference type="ChEBI" id="CHEBI:57972"/>
        <dbReference type="ChEBI" id="CHEBI:58125"/>
        <dbReference type="EC" id="3.7.1.3"/>
    </reaction>
</comment>
<evidence type="ECO:0000256" key="1">
    <source>
        <dbReference type="ARBA" id="ARBA00022642"/>
    </source>
</evidence>
<name>A0A6A4VV10_AMPAM</name>
<dbReference type="HAMAP" id="MF_01970">
    <property type="entry name" value="Kynureninase"/>
    <property type="match status" value="1"/>
</dbReference>
<evidence type="ECO:0000256" key="3">
    <source>
        <dbReference type="ARBA" id="ARBA00022898"/>
    </source>
</evidence>
<feature type="binding site" evidence="4">
    <location>
        <position position="55"/>
    </location>
    <ligand>
        <name>pyridoxal 5'-phosphate</name>
        <dbReference type="ChEBI" id="CHEBI:597326"/>
    </ligand>
</feature>
<dbReference type="PANTHER" id="PTHR14084">
    <property type="entry name" value="KYNURENINASE"/>
    <property type="match status" value="1"/>
</dbReference>
<dbReference type="GO" id="GO:0043420">
    <property type="term" value="P:anthranilate metabolic process"/>
    <property type="evidence" value="ECO:0007669"/>
    <property type="project" value="UniProtKB-UniRule"/>
</dbReference>
<dbReference type="PANTHER" id="PTHR14084:SF0">
    <property type="entry name" value="KYNURENINASE"/>
    <property type="match status" value="1"/>
</dbReference>
<comment type="cofactor">
    <cofactor evidence="4 5">
        <name>pyridoxal 5'-phosphate</name>
        <dbReference type="ChEBI" id="CHEBI:597326"/>
    </cofactor>
</comment>
<dbReference type="AlphaFoldDB" id="A0A6A4VV10"/>
<dbReference type="OrthoDB" id="5978656at2759"/>
<comment type="similarity">
    <text evidence="4 5">Belongs to the kynureninase family.</text>
</comment>
<accession>A0A6A4VV10</accession>
<keyword evidence="1 4" id="KW-0662">Pyridine nucleotide biosynthesis</keyword>
<sequence length="393" mass="43929">MSDAMGVDVAPAGTLHRLASLWGCDVTSAEMAQQLDQHDKLASFRRPVAVMNGLTVNLHLLLTAFYHPTPLRHKILIEDRAFPSDKYAVRSQVRRHGYDPDNSVLLLKRRPGEDIFRMEDVLRTIRENASSIAVIMIGGVHYMTGQKFDMEAITKVGHEAGCVVGFDLAHAVGNVKLELHNWNVDFACWCTYKYLNSGPGCIAGAFVNNRHILSHLPLLHGWWGNKPETRFHMQDTIDHALGVNSLKLCNPPQMLVAMNRASLDIFDQVSMDQLVQKQRLLTGYLELLISLQLPEAEQITPADPAQRGCQLSFRFSNAHNIHAEMKRRGVECDIRHGEAGSPNVMRLAPVPLYNSFTDVFRLVTILRQAFHRTNSSASECTDSGSEISEDLGL</sequence>
<dbReference type="Pfam" id="PF22580">
    <property type="entry name" value="KYNU_C"/>
    <property type="match status" value="1"/>
</dbReference>
<evidence type="ECO:0000313" key="7">
    <source>
        <dbReference type="Proteomes" id="UP000440578"/>
    </source>
</evidence>
<keyword evidence="4 5" id="KW-0963">Cytoplasm</keyword>
<comment type="pathway">
    <text evidence="4 5">Cofactor biosynthesis; NAD(+) biosynthesis; quinolinate from L-kynurenine: step 2/3.</text>
</comment>
<dbReference type="PIRSF" id="PIRSF038800">
    <property type="entry name" value="KYNU"/>
    <property type="match status" value="1"/>
</dbReference>
<feature type="binding site" evidence="4">
    <location>
        <position position="222"/>
    </location>
    <ligand>
        <name>pyridoxal 5'-phosphate</name>
        <dbReference type="ChEBI" id="CHEBI:597326"/>
    </ligand>
</feature>
<keyword evidence="2 4" id="KW-0378">Hydrolase</keyword>